<gene>
    <name evidence="1" type="ORF">KNV97_08275</name>
</gene>
<keyword evidence="2" id="KW-1185">Reference proteome</keyword>
<protein>
    <submittedName>
        <fullName evidence="1">Flagellar protein FlgN</fullName>
    </submittedName>
</protein>
<dbReference type="InterPro" id="IPR007809">
    <property type="entry name" value="FlgN-like"/>
</dbReference>
<reference evidence="1" key="1">
    <citation type="submission" date="2021-06" db="EMBL/GenBank/DDBJ databases">
        <title>Vibrio nov. sp., novel gut bacterium isolated from Yellow Sea oyster.</title>
        <authorList>
            <person name="Muhammad N."/>
            <person name="Nguyen T.H."/>
            <person name="Lee Y.-J."/>
            <person name="Ko J."/>
            <person name="Kim S.-G."/>
        </authorList>
    </citation>
    <scope>NUCLEOTIDE SEQUENCE</scope>
    <source>
        <strain evidence="1">OG9-811</strain>
    </source>
</reference>
<keyword evidence="1" id="KW-0969">Cilium</keyword>
<keyword evidence="1" id="KW-0282">Flagellum</keyword>
<name>A0A975UC86_9VIBR</name>
<dbReference type="AlphaFoldDB" id="A0A975UC86"/>
<evidence type="ECO:0000313" key="1">
    <source>
        <dbReference type="EMBL" id="QXO18267.1"/>
    </source>
</evidence>
<dbReference type="Pfam" id="PF05130">
    <property type="entry name" value="FlgN"/>
    <property type="match status" value="1"/>
</dbReference>
<dbReference type="GO" id="GO:0044780">
    <property type="term" value="P:bacterial-type flagellum assembly"/>
    <property type="evidence" value="ECO:0007669"/>
    <property type="project" value="InterPro"/>
</dbReference>
<dbReference type="RefSeq" id="WP_218562876.1">
    <property type="nucleotide sequence ID" value="NZ_CP076643.1"/>
</dbReference>
<proteinExistence type="predicted"/>
<sequence length="147" mass="17067">MALNRGQLIQSFLYTINEDVRMYRQLHQLLQQQKALYLQFDGESLGNNIRQQVPLLNQLNRNATQRSQCLQRLVLPNDQAGVKLLFGALPQHLQERVRKQWRALNTMIEQCQHLNQSNGHSSAMLHELLAEMTNPSPFYQERSSATL</sequence>
<dbReference type="KEGG" id="vos:KNV97_08275"/>
<organism evidence="1 2">
    <name type="scientific">Vibrio ostreae</name>
    <dbReference type="NCBI Taxonomy" id="2841925"/>
    <lineage>
        <taxon>Bacteria</taxon>
        <taxon>Pseudomonadati</taxon>
        <taxon>Pseudomonadota</taxon>
        <taxon>Gammaproteobacteria</taxon>
        <taxon>Vibrionales</taxon>
        <taxon>Vibrionaceae</taxon>
        <taxon>Vibrio</taxon>
    </lineage>
</organism>
<accession>A0A975UC86</accession>
<evidence type="ECO:0000313" key="2">
    <source>
        <dbReference type="Proteomes" id="UP000694232"/>
    </source>
</evidence>
<dbReference type="Proteomes" id="UP000694232">
    <property type="component" value="Chromosome 1"/>
</dbReference>
<dbReference type="EMBL" id="CP076643">
    <property type="protein sequence ID" value="QXO18267.1"/>
    <property type="molecule type" value="Genomic_DNA"/>
</dbReference>
<keyword evidence="1" id="KW-0966">Cell projection</keyword>